<dbReference type="AlphaFoldDB" id="A0A9W6IU68"/>
<keyword evidence="5" id="KW-1185">Reference proteome</keyword>
<proteinExistence type="predicted"/>
<dbReference type="EMBL" id="JAFBCY010000001">
    <property type="protein sequence ID" value="MBM7850361.1"/>
    <property type="molecule type" value="Genomic_DNA"/>
</dbReference>
<evidence type="ECO:0000313" key="4">
    <source>
        <dbReference type="EMBL" id="MBM7850361.1"/>
    </source>
</evidence>
<dbReference type="RefSeq" id="WP_204948798.1">
    <property type="nucleotide sequence ID" value="NZ_BSFF01000002.1"/>
</dbReference>
<keyword evidence="2" id="KW-0472">Membrane</keyword>
<reference evidence="4 5" key="2">
    <citation type="submission" date="2021-01" db="EMBL/GenBank/DDBJ databases">
        <title>Genomic Encyclopedia of Type Strains, Phase IV (KMG-IV): sequencing the most valuable type-strain genomes for metagenomic binning, comparative biology and taxonomic classification.</title>
        <authorList>
            <person name="Goeker M."/>
        </authorList>
    </citation>
    <scope>NUCLEOTIDE SEQUENCE [LARGE SCALE GENOMIC DNA]</scope>
    <source>
        <strain evidence="4 5">DSM 6130</strain>
    </source>
</reference>
<dbReference type="Proteomes" id="UP001143400">
    <property type="component" value="Unassembled WGS sequence"/>
</dbReference>
<protein>
    <submittedName>
        <fullName evidence="3">Membrane protein</fullName>
    </submittedName>
</protein>
<feature type="transmembrane region" description="Helical" evidence="2">
    <location>
        <begin position="72"/>
        <end position="95"/>
    </location>
</feature>
<dbReference type="PANTHER" id="PTHR31876">
    <property type="entry name" value="COV-LIKE PROTEIN 1"/>
    <property type="match status" value="1"/>
</dbReference>
<evidence type="ECO:0000256" key="1">
    <source>
        <dbReference type="SAM" id="MobiDB-lite"/>
    </source>
</evidence>
<feature type="region of interest" description="Disordered" evidence="1">
    <location>
        <begin position="1"/>
        <end position="21"/>
    </location>
</feature>
<organism evidence="3 6">
    <name type="scientific">Methylopila capsulata</name>
    <dbReference type="NCBI Taxonomy" id="61654"/>
    <lineage>
        <taxon>Bacteria</taxon>
        <taxon>Pseudomonadati</taxon>
        <taxon>Pseudomonadota</taxon>
        <taxon>Alphaproteobacteria</taxon>
        <taxon>Hyphomicrobiales</taxon>
        <taxon>Methylopilaceae</taxon>
        <taxon>Methylopila</taxon>
    </lineage>
</organism>
<evidence type="ECO:0000256" key="2">
    <source>
        <dbReference type="SAM" id="Phobius"/>
    </source>
</evidence>
<evidence type="ECO:0000313" key="3">
    <source>
        <dbReference type="EMBL" id="GLK55654.1"/>
    </source>
</evidence>
<comment type="caution">
    <text evidence="3">The sequence shown here is derived from an EMBL/GenBank/DDBJ whole genome shotgun (WGS) entry which is preliminary data.</text>
</comment>
<evidence type="ECO:0000313" key="6">
    <source>
        <dbReference type="Proteomes" id="UP001143400"/>
    </source>
</evidence>
<dbReference type="InterPro" id="IPR007462">
    <property type="entry name" value="COV1-like"/>
</dbReference>
<reference evidence="3" key="1">
    <citation type="journal article" date="2014" name="Int. J. Syst. Evol. Microbiol.">
        <title>Complete genome sequence of Corynebacterium casei LMG S-19264T (=DSM 44701T), isolated from a smear-ripened cheese.</title>
        <authorList>
            <consortium name="US DOE Joint Genome Institute (JGI-PGF)"/>
            <person name="Walter F."/>
            <person name="Albersmeier A."/>
            <person name="Kalinowski J."/>
            <person name="Ruckert C."/>
        </authorList>
    </citation>
    <scope>NUCLEOTIDE SEQUENCE</scope>
    <source>
        <strain evidence="3">VKM B-1606</strain>
    </source>
</reference>
<keyword evidence="2" id="KW-0812">Transmembrane</keyword>
<dbReference type="PANTHER" id="PTHR31876:SF26">
    <property type="entry name" value="PROTEIN LIKE COV 2"/>
    <property type="match status" value="1"/>
</dbReference>
<dbReference type="Proteomes" id="UP000758856">
    <property type="component" value="Unassembled WGS sequence"/>
</dbReference>
<dbReference type="EMBL" id="BSFF01000002">
    <property type="protein sequence ID" value="GLK55654.1"/>
    <property type="molecule type" value="Genomic_DNA"/>
</dbReference>
<keyword evidence="2" id="KW-1133">Transmembrane helix</keyword>
<feature type="region of interest" description="Disordered" evidence="1">
    <location>
        <begin position="230"/>
        <end position="251"/>
    </location>
</feature>
<gene>
    <name evidence="3" type="ORF">GCM10008170_16730</name>
    <name evidence="4" type="ORF">JOD31_000573</name>
</gene>
<sequence>MKEKPDATLAALAEPQPAPKPKGAARIRTYFLTGLVVAGPVAITIWITLWLIGLIDGWVKPLIPLAYNPDSYLPVAVPGFGVLAAFLGLTILGFLTANLVGRTVVQSGEQVLNRMPIVRSLYKGVKQIFETVFKQDGTSFRRVGLIEWPGPGMWSLCFITEPARGALAEGLPGPEHLCLFVPCTPNPTTGYLVMMEASKVTEIDVSTDDAFKLIMSMGIIQPNAAPPATPPMIAPNLPGGEKPEIAAPAAG</sequence>
<name>A0A9W6IU68_9HYPH</name>
<feature type="transmembrane region" description="Helical" evidence="2">
    <location>
        <begin position="30"/>
        <end position="52"/>
    </location>
</feature>
<reference evidence="3" key="3">
    <citation type="submission" date="2023-01" db="EMBL/GenBank/DDBJ databases">
        <authorList>
            <person name="Sun Q."/>
            <person name="Evtushenko L."/>
        </authorList>
    </citation>
    <scope>NUCLEOTIDE SEQUENCE</scope>
    <source>
        <strain evidence="3">VKM B-1606</strain>
    </source>
</reference>
<accession>A0A9W6IU68</accession>
<evidence type="ECO:0000313" key="5">
    <source>
        <dbReference type="Proteomes" id="UP000758856"/>
    </source>
</evidence>
<dbReference type="Pfam" id="PF04367">
    <property type="entry name" value="DUF502"/>
    <property type="match status" value="1"/>
</dbReference>